<feature type="domain" description="CMP/dCMP-type deaminase" evidence="5">
    <location>
        <begin position="1"/>
        <end position="129"/>
    </location>
</feature>
<dbReference type="InterPro" id="IPR002125">
    <property type="entry name" value="CMP_dCMP_dom"/>
</dbReference>
<comment type="caution">
    <text evidence="6">The sequence shown here is derived from an EMBL/GenBank/DDBJ whole genome shotgun (WGS) entry which is preliminary data.</text>
</comment>
<keyword evidence="2" id="KW-0479">Metal-binding</keyword>
<protein>
    <submittedName>
        <fullName evidence="6">Nucleoside deaminase</fullName>
    </submittedName>
</protein>
<gene>
    <name evidence="6" type="ORF">IAB03_02040</name>
</gene>
<keyword evidence="3" id="KW-0378">Hydrolase</keyword>
<dbReference type="Proteomes" id="UP000824112">
    <property type="component" value="Unassembled WGS sequence"/>
</dbReference>
<evidence type="ECO:0000256" key="3">
    <source>
        <dbReference type="ARBA" id="ARBA00022801"/>
    </source>
</evidence>
<dbReference type="FunFam" id="3.40.140.10:FF:000011">
    <property type="entry name" value="tRNA-specific adenosine deaminase"/>
    <property type="match status" value="1"/>
</dbReference>
<reference evidence="6" key="2">
    <citation type="journal article" date="2021" name="PeerJ">
        <title>Extensive microbial diversity within the chicken gut microbiome revealed by metagenomics and culture.</title>
        <authorList>
            <person name="Gilroy R."/>
            <person name="Ravi A."/>
            <person name="Getino M."/>
            <person name="Pursley I."/>
            <person name="Horton D.L."/>
            <person name="Alikhan N.F."/>
            <person name="Baker D."/>
            <person name="Gharbi K."/>
            <person name="Hall N."/>
            <person name="Watson M."/>
            <person name="Adriaenssens E.M."/>
            <person name="Foster-Nyarko E."/>
            <person name="Jarju S."/>
            <person name="Secka A."/>
            <person name="Antonio M."/>
            <person name="Oren A."/>
            <person name="Chaudhuri R.R."/>
            <person name="La Ragione R."/>
            <person name="Hildebrand F."/>
            <person name="Pallen M.J."/>
        </authorList>
    </citation>
    <scope>NUCLEOTIDE SEQUENCE</scope>
    <source>
        <strain evidence="6">CHK158-818</strain>
    </source>
</reference>
<dbReference type="CDD" id="cd01285">
    <property type="entry name" value="nucleoside_deaminase"/>
    <property type="match status" value="1"/>
</dbReference>
<comment type="similarity">
    <text evidence="1">Belongs to the cytidine and deoxycytidylate deaminase family.</text>
</comment>
<evidence type="ECO:0000256" key="4">
    <source>
        <dbReference type="ARBA" id="ARBA00022833"/>
    </source>
</evidence>
<dbReference type="GO" id="GO:0008270">
    <property type="term" value="F:zinc ion binding"/>
    <property type="evidence" value="ECO:0007669"/>
    <property type="project" value="InterPro"/>
</dbReference>
<reference evidence="6" key="1">
    <citation type="submission" date="2020-10" db="EMBL/GenBank/DDBJ databases">
        <authorList>
            <person name="Gilroy R."/>
        </authorList>
    </citation>
    <scope>NUCLEOTIDE SEQUENCE</scope>
    <source>
        <strain evidence="6">CHK158-818</strain>
    </source>
</reference>
<dbReference type="PROSITE" id="PS51747">
    <property type="entry name" value="CYT_DCMP_DEAMINASES_2"/>
    <property type="match status" value="1"/>
</dbReference>
<dbReference type="PANTHER" id="PTHR11079:SF161">
    <property type="entry name" value="CMP_DCMP-TYPE DEAMINASE DOMAIN-CONTAINING PROTEIN"/>
    <property type="match status" value="1"/>
</dbReference>
<accession>A0A9D1M6M4</accession>
<evidence type="ECO:0000259" key="5">
    <source>
        <dbReference type="PROSITE" id="PS51747"/>
    </source>
</evidence>
<evidence type="ECO:0000256" key="2">
    <source>
        <dbReference type="ARBA" id="ARBA00022723"/>
    </source>
</evidence>
<dbReference type="GO" id="GO:0047974">
    <property type="term" value="F:guanosine deaminase activity"/>
    <property type="evidence" value="ECO:0007669"/>
    <property type="project" value="TreeGrafter"/>
</dbReference>
<dbReference type="EMBL" id="DVNA01000046">
    <property type="protein sequence ID" value="HIU54572.1"/>
    <property type="molecule type" value="Genomic_DNA"/>
</dbReference>
<organism evidence="6 7">
    <name type="scientific">Candidatus Gallibacteroides avistercoris</name>
    <dbReference type="NCBI Taxonomy" id="2840833"/>
    <lineage>
        <taxon>Bacteria</taxon>
        <taxon>Pseudomonadati</taxon>
        <taxon>Bacteroidota</taxon>
        <taxon>Bacteroidia</taxon>
        <taxon>Bacteroidales</taxon>
        <taxon>Bacteroidaceae</taxon>
        <taxon>Bacteroidaceae incertae sedis</taxon>
        <taxon>Candidatus Gallibacteroides</taxon>
    </lineage>
</organism>
<dbReference type="InterPro" id="IPR016192">
    <property type="entry name" value="APOBEC/CMP_deaminase_Zn-bd"/>
</dbReference>
<evidence type="ECO:0000313" key="6">
    <source>
        <dbReference type="EMBL" id="HIU54572.1"/>
    </source>
</evidence>
<keyword evidence="4" id="KW-0862">Zinc</keyword>
<evidence type="ECO:0000313" key="7">
    <source>
        <dbReference type="Proteomes" id="UP000824112"/>
    </source>
</evidence>
<proteinExistence type="inferred from homology"/>
<sequence>MEKDDFMREAIRLSEENIDDNGGPFGAVIVKDGQIIARGANRVTASNDPTAHAEVNAIRAACRALGSFDLSGCEIYTSCEPCPMCLGAIYWAHIDKIYYANTQHDARDIGFDDSFIYDELAKDKAFRRLKSEQLLPEEASVTFARWIQKEDKIKY</sequence>
<dbReference type="PANTHER" id="PTHR11079">
    <property type="entry name" value="CYTOSINE DEAMINASE FAMILY MEMBER"/>
    <property type="match status" value="1"/>
</dbReference>
<dbReference type="AlphaFoldDB" id="A0A9D1M6M4"/>
<dbReference type="Pfam" id="PF00383">
    <property type="entry name" value="dCMP_cyt_deam_1"/>
    <property type="match status" value="1"/>
</dbReference>
<dbReference type="InterPro" id="IPR016193">
    <property type="entry name" value="Cytidine_deaminase-like"/>
</dbReference>
<dbReference type="Gene3D" id="3.40.140.10">
    <property type="entry name" value="Cytidine Deaminase, domain 2"/>
    <property type="match status" value="1"/>
</dbReference>
<dbReference type="GO" id="GO:0006152">
    <property type="term" value="P:purine nucleoside catabolic process"/>
    <property type="evidence" value="ECO:0007669"/>
    <property type="project" value="TreeGrafter"/>
</dbReference>
<name>A0A9D1M6M4_9BACT</name>
<dbReference type="SUPFAM" id="SSF53927">
    <property type="entry name" value="Cytidine deaminase-like"/>
    <property type="match status" value="1"/>
</dbReference>
<evidence type="ECO:0000256" key="1">
    <source>
        <dbReference type="ARBA" id="ARBA00006576"/>
    </source>
</evidence>
<dbReference type="PROSITE" id="PS00903">
    <property type="entry name" value="CYT_DCMP_DEAMINASES_1"/>
    <property type="match status" value="1"/>
</dbReference>